<evidence type="ECO:0000313" key="16">
    <source>
        <dbReference type="Proteomes" id="UP000478008"/>
    </source>
</evidence>
<evidence type="ECO:0000313" key="15">
    <source>
        <dbReference type="EMBL" id="VUG18727.1"/>
    </source>
</evidence>
<dbReference type="Pfam" id="PF05502">
    <property type="entry name" value="Dynactin_p62"/>
    <property type="match status" value="1"/>
</dbReference>
<evidence type="ECO:0000256" key="1">
    <source>
        <dbReference type="ARBA" id="ARBA00004300"/>
    </source>
</evidence>
<accession>A0A7D9H2H5</accession>
<feature type="compositionally biased region" description="Low complexity" evidence="14">
    <location>
        <begin position="201"/>
        <end position="211"/>
    </location>
</feature>
<keyword evidence="7" id="KW-0832">Ubl conjugation</keyword>
<dbReference type="GO" id="GO:0005869">
    <property type="term" value="C:dynactin complex"/>
    <property type="evidence" value="ECO:0007669"/>
    <property type="project" value="InterPro"/>
</dbReference>
<comment type="subunit">
    <text evidence="13">Subunit of dynactin, a multiprotein complex part of a tripartite complex with dynein and a adapter, such as BICDL1, BICD2 or HOOK3. The dynactin complex is built around ACTR1A/ACTB filament and consists of an actin-related filament composed of a shoulder domain, a pointed end and a barbed end. Its length is defined by its flexible shoulder domain. The soulder is composed of 2 DCTN1 subunits, 4 DCTN2 and 2 DCTN3. The 4 DCNT2 (via N-terminus) bind the ACTR1A filament and act as molecular rulers to determine the length. The pointed end is important for binding dynein-dynactin cargo adapters. Consists of 4 subunits: ACTR10, DCNT4, DCTN5 and DCTN6. The barbed end is composed of a CAPZA1:CAPZB heterodimers, which binds ACTR1A/ACTB filament and dynactin and stabilizes dynactin. Interacts with ATP7B, but not ATP7A, in a copper-dependent manner. Interacts with ANK2; this interaction is required for localization at costameres. Interacts with N4BP2L1.</text>
</comment>
<dbReference type="PANTHER" id="PTHR13034:SF2">
    <property type="entry name" value="DYNACTIN SUBUNIT 4"/>
    <property type="match status" value="1"/>
</dbReference>
<feature type="region of interest" description="Disordered" evidence="14">
    <location>
        <begin position="179"/>
        <end position="211"/>
    </location>
</feature>
<evidence type="ECO:0000256" key="3">
    <source>
        <dbReference type="ARBA" id="ARBA00004657"/>
    </source>
</evidence>
<evidence type="ECO:0000256" key="14">
    <source>
        <dbReference type="SAM" id="MobiDB-lite"/>
    </source>
</evidence>
<evidence type="ECO:0000256" key="10">
    <source>
        <dbReference type="ARBA" id="ARBA00023212"/>
    </source>
</evidence>
<dbReference type="InterPro" id="IPR008603">
    <property type="entry name" value="DCTN4"/>
</dbReference>
<keyword evidence="4" id="KW-0963">Cytoplasm</keyword>
<dbReference type="EMBL" id="CABFWN010000004">
    <property type="protein sequence ID" value="VUG18727.1"/>
    <property type="molecule type" value="Genomic_DNA"/>
</dbReference>
<sequence>MATRYFCSCREPHLHPKASTNWQGLIPDSVRDDLTFHKLEELHYCPTCHQLRCPLCTETEIAYKYCPHCLRQMPKKSTYCEKSCFRCPVENCGGYMNVSSESVRSEDDVKQFLGKRFLFTCHICHWTYTTKLITAPQSVASIVHSICVDGRTASSRFAHLKNYCRDKIRYEKQLGHYGKHKQLESPQKPRPPSIIPDEAMSDSSSFQNSSSLVPLTQPLCCRYKTRCKSCRNPLDVPSDKPFSGKCTQTACAIDCIPRIVPSRPSNVHAEGFWVYGRTVTVLINVLNSYRNPINVTISTISDLDSFNTNKVHFHLPCREFKVGCIDENSNMKHLSDYVRTIPTSLLTNFSYVSRVELTNRPLESLEALTPEETGDVFRSKNGVARPVDSGVSWCTVAAEVTVERGAGNSEDGVVYIPLFMAVESDDGQRISYWVKLELPKRGR</sequence>
<evidence type="ECO:0000256" key="5">
    <source>
        <dbReference type="ARBA" id="ARBA00022499"/>
    </source>
</evidence>
<evidence type="ECO:0000256" key="9">
    <source>
        <dbReference type="ARBA" id="ARBA00023054"/>
    </source>
</evidence>
<name>A0A7D9H2H5_DEKBR</name>
<evidence type="ECO:0000256" key="2">
    <source>
        <dbReference type="ARBA" id="ARBA00004529"/>
    </source>
</evidence>
<evidence type="ECO:0000256" key="8">
    <source>
        <dbReference type="ARBA" id="ARBA00022990"/>
    </source>
</evidence>
<evidence type="ECO:0000256" key="12">
    <source>
        <dbReference type="ARBA" id="ARBA00034864"/>
    </source>
</evidence>
<keyword evidence="10" id="KW-0206">Cytoskeleton</keyword>
<dbReference type="GO" id="GO:0001725">
    <property type="term" value="C:stress fiber"/>
    <property type="evidence" value="ECO:0007669"/>
    <property type="project" value="UniProtKB-SubCell"/>
</dbReference>
<keyword evidence="5" id="KW-1017">Isopeptide bond</keyword>
<dbReference type="Proteomes" id="UP000478008">
    <property type="component" value="Unassembled WGS sequence"/>
</dbReference>
<evidence type="ECO:0000256" key="6">
    <source>
        <dbReference type="ARBA" id="ARBA00022553"/>
    </source>
</evidence>
<evidence type="ECO:0000256" key="4">
    <source>
        <dbReference type="ARBA" id="ARBA00022490"/>
    </source>
</evidence>
<comment type="similarity">
    <text evidence="11">Belongs to the dynactin subunit 4 family.</text>
</comment>
<dbReference type="AlphaFoldDB" id="A0A7D9H2H5"/>
<reference evidence="15 16" key="1">
    <citation type="submission" date="2019-07" db="EMBL/GenBank/DDBJ databases">
        <authorList>
            <person name="Friedrich A."/>
            <person name="Schacherer J."/>
        </authorList>
    </citation>
    <scope>NUCLEOTIDE SEQUENCE [LARGE SCALE GENOMIC DNA]</scope>
</reference>
<keyword evidence="8" id="KW-0007">Acetylation</keyword>
<evidence type="ECO:0000256" key="13">
    <source>
        <dbReference type="ARBA" id="ARBA00093507"/>
    </source>
</evidence>
<dbReference type="PANTHER" id="PTHR13034">
    <property type="entry name" value="DYNACTIN P62 SUBUNIT"/>
    <property type="match status" value="1"/>
</dbReference>
<keyword evidence="16" id="KW-1185">Reference proteome</keyword>
<keyword evidence="6" id="KW-0597">Phosphoprotein</keyword>
<organism evidence="15 16">
    <name type="scientific">Dekkera bruxellensis</name>
    <name type="common">Brettanomyces custersii</name>
    <dbReference type="NCBI Taxonomy" id="5007"/>
    <lineage>
        <taxon>Eukaryota</taxon>
        <taxon>Fungi</taxon>
        <taxon>Dikarya</taxon>
        <taxon>Ascomycota</taxon>
        <taxon>Saccharomycotina</taxon>
        <taxon>Pichiomycetes</taxon>
        <taxon>Pichiales</taxon>
        <taxon>Pichiaceae</taxon>
        <taxon>Brettanomyces</taxon>
    </lineage>
</organism>
<comment type="subcellular location">
    <subcellularLocation>
        <location evidence="1">Cytoplasm</location>
        <location evidence="1">Cytoskeleton</location>
        <location evidence="1">Microtubule organizing center</location>
        <location evidence="1">Centrosome</location>
    </subcellularLocation>
    <subcellularLocation>
        <location evidence="2">Cytoplasm</location>
        <location evidence="2">Cytoskeleton</location>
        <location evidence="2">Stress fiber</location>
    </subcellularLocation>
    <subcellularLocation>
        <location evidence="3">Cytoplasm</location>
        <location evidence="3">Myofibril</location>
    </subcellularLocation>
</comment>
<keyword evidence="9" id="KW-0175">Coiled coil</keyword>
<proteinExistence type="inferred from homology"/>
<evidence type="ECO:0000256" key="7">
    <source>
        <dbReference type="ARBA" id="ARBA00022843"/>
    </source>
</evidence>
<gene>
    <name evidence="15" type="ORF">DEBR0S4_00870G</name>
</gene>
<protein>
    <recommendedName>
        <fullName evidence="12">Dynactin subunit 4</fullName>
    </recommendedName>
</protein>
<evidence type="ECO:0000256" key="11">
    <source>
        <dbReference type="ARBA" id="ARBA00034776"/>
    </source>
</evidence>